<comment type="caution">
    <text evidence="1">The sequence shown here is derived from an EMBL/GenBank/DDBJ whole genome shotgun (WGS) entry which is preliminary data.</text>
</comment>
<gene>
    <name evidence="1" type="ORF">J40TS1_37150</name>
</gene>
<organism evidence="1 2">
    <name type="scientific">Paenibacillus montaniterrae</name>
    <dbReference type="NCBI Taxonomy" id="429341"/>
    <lineage>
        <taxon>Bacteria</taxon>
        <taxon>Bacillati</taxon>
        <taxon>Bacillota</taxon>
        <taxon>Bacilli</taxon>
        <taxon>Bacillales</taxon>
        <taxon>Paenibacillaceae</taxon>
        <taxon>Paenibacillus</taxon>
    </lineage>
</organism>
<sequence length="275" mass="32310">MSKKRAAIYICIVIILLVTFRLEYKTVWNQELFDSWTEDHTEFLSDEYFSGLDELYTQVKLKHKKWHSIDGPNKIAAKTVLAKMMEDLESNPDAIINHQNFNRYFETFDQHVRRLSELTEEIHFFRNTLNKYSGAPSSLDEMITLTAQHKWQLFSAKFHRYNVEGINAALNVKFISADGRFEVVYNAGTGEMVDDPVNMGTYNYAPGSIKPRKYFKHYLFDVVPWKKWGNVEGVSYKDITRLQSRHGTDEEKHNTLKIEKLIEERTLELTQKTHL</sequence>
<dbReference type="RefSeq" id="WP_213518066.1">
    <property type="nucleotide sequence ID" value="NZ_BOSE01000007.1"/>
</dbReference>
<reference evidence="1" key="1">
    <citation type="submission" date="2021-03" db="EMBL/GenBank/DDBJ databases">
        <title>Antimicrobial resistance genes in bacteria isolated from Japanese honey, and their potential for conferring macrolide and lincosamide resistance in the American foulbrood pathogen Paenibacillus larvae.</title>
        <authorList>
            <person name="Okamoto M."/>
            <person name="Kumagai M."/>
            <person name="Kanamori H."/>
            <person name="Takamatsu D."/>
        </authorList>
    </citation>
    <scope>NUCLEOTIDE SEQUENCE</scope>
    <source>
        <strain evidence="1">J40TS1</strain>
    </source>
</reference>
<evidence type="ECO:0000313" key="2">
    <source>
        <dbReference type="Proteomes" id="UP000683139"/>
    </source>
</evidence>
<accession>A0A919YQA5</accession>
<dbReference type="EMBL" id="BOSE01000007">
    <property type="protein sequence ID" value="GIP18073.1"/>
    <property type="molecule type" value="Genomic_DNA"/>
</dbReference>
<dbReference type="AlphaFoldDB" id="A0A919YQA5"/>
<proteinExistence type="predicted"/>
<evidence type="ECO:0000313" key="1">
    <source>
        <dbReference type="EMBL" id="GIP18073.1"/>
    </source>
</evidence>
<protein>
    <submittedName>
        <fullName evidence="1">Uncharacterized protein</fullName>
    </submittedName>
</protein>
<name>A0A919YQA5_9BACL</name>
<dbReference type="Proteomes" id="UP000683139">
    <property type="component" value="Unassembled WGS sequence"/>
</dbReference>
<keyword evidence="2" id="KW-1185">Reference proteome</keyword>